<dbReference type="Proteomes" id="UP001605036">
    <property type="component" value="Unassembled WGS sequence"/>
</dbReference>
<comment type="caution">
    <text evidence="2">The sequence shown here is derived from an EMBL/GenBank/DDBJ whole genome shotgun (WGS) entry which is preliminary data.</text>
</comment>
<evidence type="ECO:0000313" key="3">
    <source>
        <dbReference type="Proteomes" id="UP001605036"/>
    </source>
</evidence>
<evidence type="ECO:0000313" key="2">
    <source>
        <dbReference type="EMBL" id="KAL2631529.1"/>
    </source>
</evidence>
<dbReference type="SUPFAM" id="SSF48056">
    <property type="entry name" value="Di-copper centre-containing domain"/>
    <property type="match status" value="1"/>
</dbReference>
<keyword evidence="1" id="KW-0732">Signal</keyword>
<dbReference type="EMBL" id="JBHFFA010000004">
    <property type="protein sequence ID" value="KAL2631529.1"/>
    <property type="molecule type" value="Genomic_DNA"/>
</dbReference>
<proteinExistence type="predicted"/>
<dbReference type="AlphaFoldDB" id="A0ABD1YM76"/>
<feature type="signal peptide" evidence="1">
    <location>
        <begin position="1"/>
        <end position="18"/>
    </location>
</feature>
<gene>
    <name evidence="2" type="ORF">R1flu_016215</name>
</gene>
<name>A0ABD1YM76_9MARC</name>
<dbReference type="Gene3D" id="1.10.1280.10">
    <property type="entry name" value="Di-copper center containing domain from catechol oxidase"/>
    <property type="match status" value="1"/>
</dbReference>
<organism evidence="2 3">
    <name type="scientific">Riccia fluitans</name>
    <dbReference type="NCBI Taxonomy" id="41844"/>
    <lineage>
        <taxon>Eukaryota</taxon>
        <taxon>Viridiplantae</taxon>
        <taxon>Streptophyta</taxon>
        <taxon>Embryophyta</taxon>
        <taxon>Marchantiophyta</taxon>
        <taxon>Marchantiopsida</taxon>
        <taxon>Marchantiidae</taxon>
        <taxon>Marchantiales</taxon>
        <taxon>Ricciaceae</taxon>
        <taxon>Riccia</taxon>
    </lineage>
</organism>
<dbReference type="InterPro" id="IPR008922">
    <property type="entry name" value="Di-copper_centre_dom_sf"/>
</dbReference>
<protein>
    <submittedName>
        <fullName evidence="2">Uncharacterized protein</fullName>
    </submittedName>
</protein>
<evidence type="ECO:0000256" key="1">
    <source>
        <dbReference type="SAM" id="SignalP"/>
    </source>
</evidence>
<keyword evidence="3" id="KW-1185">Reference proteome</keyword>
<feature type="chain" id="PRO_5044807854" evidence="1">
    <location>
        <begin position="19"/>
        <end position="142"/>
    </location>
</feature>
<accession>A0ABD1YM76</accession>
<sequence length="142" mass="15956">MALLVRIFLREILQSVLGDLTITLYYWNWDNDGAAADVHCKTCSKAGNRFPDIYADASSPLYRSRSWRALVSSFPVDLNLMHVKHPSAEGRQLSDDIDLAMNCKVMDDGIMNLATIEDFYRKTFGGGGGGGEQKFPFHLFLF</sequence>
<reference evidence="2 3" key="1">
    <citation type="submission" date="2024-09" db="EMBL/GenBank/DDBJ databases">
        <title>Chromosome-scale assembly of Riccia fluitans.</title>
        <authorList>
            <person name="Paukszto L."/>
            <person name="Sawicki J."/>
            <person name="Karawczyk K."/>
            <person name="Piernik-Szablinska J."/>
            <person name="Szczecinska M."/>
            <person name="Mazdziarz M."/>
        </authorList>
    </citation>
    <scope>NUCLEOTIDE SEQUENCE [LARGE SCALE GENOMIC DNA]</scope>
    <source>
        <strain evidence="2">Rf_01</strain>
        <tissue evidence="2">Aerial parts of the thallus</tissue>
    </source>
</reference>